<keyword evidence="1" id="KW-1133">Transmembrane helix</keyword>
<keyword evidence="2" id="KW-0934">Plastid</keyword>
<organism evidence="2">
    <name type="scientific">Dasya naccarioides</name>
    <dbReference type="NCBI Taxonomy" id="2007180"/>
    <lineage>
        <taxon>Eukaryota</taxon>
        <taxon>Rhodophyta</taxon>
        <taxon>Florideophyceae</taxon>
        <taxon>Rhodymeniophycidae</taxon>
        <taxon>Ceramiales</taxon>
        <taxon>Dasyaceae</taxon>
        <taxon>Dasya</taxon>
    </lineage>
</organism>
<dbReference type="AlphaFoldDB" id="A0A1Z1MGS0"/>
<sequence length="254" mass="31197">MSLSYLSFYNQYFSSPINLMHRVNTSKKIFIAFIFLNIIPYSNYTIKLYLFIFLTYLYYYIKYKKNLVYIINLSYYTYLSQYIYKNKILDSSSIKIYLPNQIKSISYYNYTCMIESFTIIFNIYVIPQFIIKIFNLQFIYLSIIDFILKSTKYESIIYFYLNTLKYINIYKSNINYKFIFILSLTSQFLQRVINNLNTIFYSILLKYKSKLRYFLVYSILKKSIRKYILMIYSEAYYISRSLWLRELCEKNFKI</sequence>
<evidence type="ECO:0000313" key="2">
    <source>
        <dbReference type="EMBL" id="ARW65166.1"/>
    </source>
</evidence>
<protein>
    <submittedName>
        <fullName evidence="2">Uncharacterized protein</fullName>
    </submittedName>
</protein>
<proteinExistence type="predicted"/>
<name>A0A1Z1MGS0_9FLOR</name>
<dbReference type="RefSeq" id="YP_009395980.1">
    <property type="nucleotide sequence ID" value="NC_035280.1"/>
</dbReference>
<dbReference type="GeneID" id="33358101"/>
<keyword evidence="2" id="KW-0150">Chloroplast</keyword>
<feature type="transmembrane region" description="Helical" evidence="1">
    <location>
        <begin position="29"/>
        <end position="61"/>
    </location>
</feature>
<dbReference type="EMBL" id="MF101436">
    <property type="protein sequence ID" value="ARW65166.1"/>
    <property type="molecule type" value="Genomic_DNA"/>
</dbReference>
<feature type="transmembrane region" description="Helical" evidence="1">
    <location>
        <begin position="105"/>
        <end position="123"/>
    </location>
</feature>
<accession>A0A1Z1MGS0</accession>
<keyword evidence="1" id="KW-0472">Membrane</keyword>
<reference evidence="2" key="1">
    <citation type="journal article" date="2017" name="J. Phycol.">
        <title>Analysis of chloroplast genomes and a supermatrix inform reclassification of the Rhodomelaceae (Rhodophyta).</title>
        <authorList>
            <person name="Diaz-Tapia P."/>
            <person name="Maggs C.A."/>
            <person name="West J.A."/>
            <person name="Verbruggen H."/>
        </authorList>
    </citation>
    <scope>NUCLEOTIDE SEQUENCE</scope>
    <source>
        <strain evidence="2">PD888</strain>
    </source>
</reference>
<geneLocation type="chloroplast" evidence="2"/>
<gene>
    <name evidence="2" type="primary">ConsOrf4</name>
</gene>
<feature type="transmembrane region" description="Helical" evidence="1">
    <location>
        <begin position="67"/>
        <end position="84"/>
    </location>
</feature>
<evidence type="ECO:0000256" key="1">
    <source>
        <dbReference type="SAM" id="Phobius"/>
    </source>
</evidence>
<keyword evidence="1" id="KW-0812">Transmembrane</keyword>